<evidence type="ECO:0000313" key="2">
    <source>
        <dbReference type="EMBL" id="OAQ71542.1"/>
    </source>
</evidence>
<feature type="region of interest" description="Disordered" evidence="1">
    <location>
        <begin position="1"/>
        <end position="35"/>
    </location>
</feature>
<protein>
    <submittedName>
        <fullName evidence="2">Uncharacterized protein</fullName>
    </submittedName>
</protein>
<name>A0A179G140_PURLI</name>
<evidence type="ECO:0000256" key="1">
    <source>
        <dbReference type="SAM" id="MobiDB-lite"/>
    </source>
</evidence>
<accession>A0A179G140</accession>
<dbReference type="Proteomes" id="UP000078340">
    <property type="component" value="Unassembled WGS sequence"/>
</dbReference>
<evidence type="ECO:0000313" key="3">
    <source>
        <dbReference type="EMBL" id="OAQ92593.1"/>
    </source>
</evidence>
<evidence type="ECO:0000313" key="4">
    <source>
        <dbReference type="Proteomes" id="UP000078240"/>
    </source>
</evidence>
<sequence length="96" mass="10942">MSWSFWERRAPTLRPQHGRRQRGARPPDSHMPRESIATRCVTPLSLAFSPSLCLSRCSGLCQWPQGLLPRACLSFPTLHTTQGARRKAHRHKSSPR</sequence>
<reference evidence="2 4" key="1">
    <citation type="submission" date="2016-01" db="EMBL/GenBank/DDBJ databases">
        <title>Biosynthesis of antibiotic leucinostatins and their inhibition on Phytophthora in bio-control Purpureocillium lilacinum.</title>
        <authorList>
            <person name="Wang G."/>
            <person name="Liu Z."/>
            <person name="Lin R."/>
            <person name="Li E."/>
            <person name="Mao Z."/>
            <person name="Ling J."/>
            <person name="Yin W."/>
            <person name="Xie B."/>
        </authorList>
    </citation>
    <scope>NUCLEOTIDE SEQUENCE [LARGE SCALE GENOMIC DNA]</scope>
    <source>
        <strain evidence="2">PLBJ-1</strain>
        <strain evidence="3">PLFJ-1</strain>
    </source>
</reference>
<feature type="compositionally biased region" description="Basic and acidic residues" evidence="1">
    <location>
        <begin position="1"/>
        <end position="10"/>
    </location>
</feature>
<proteinExistence type="predicted"/>
<organism evidence="2 4">
    <name type="scientific">Purpureocillium lilacinum</name>
    <name type="common">Paecilomyces lilacinus</name>
    <dbReference type="NCBI Taxonomy" id="33203"/>
    <lineage>
        <taxon>Eukaryota</taxon>
        <taxon>Fungi</taxon>
        <taxon>Dikarya</taxon>
        <taxon>Ascomycota</taxon>
        <taxon>Pezizomycotina</taxon>
        <taxon>Sordariomycetes</taxon>
        <taxon>Hypocreomycetidae</taxon>
        <taxon>Hypocreales</taxon>
        <taxon>Ophiocordycipitaceae</taxon>
        <taxon>Purpureocillium</taxon>
    </lineage>
</organism>
<dbReference type="EMBL" id="LSBI01000002">
    <property type="protein sequence ID" value="OAQ92593.1"/>
    <property type="molecule type" value="Genomic_DNA"/>
</dbReference>
<dbReference type="Proteomes" id="UP000078240">
    <property type="component" value="Unassembled WGS sequence"/>
</dbReference>
<dbReference type="AlphaFoldDB" id="A0A179G140"/>
<dbReference type="EMBL" id="LSBH01000010">
    <property type="protein sequence ID" value="OAQ71542.1"/>
    <property type="molecule type" value="Genomic_DNA"/>
</dbReference>
<comment type="caution">
    <text evidence="2">The sequence shown here is derived from an EMBL/GenBank/DDBJ whole genome shotgun (WGS) entry which is preliminary data.</text>
</comment>
<gene>
    <name evidence="2" type="ORF">VFPBJ_10321</name>
    <name evidence="3" type="ORF">VFPFJ_01754</name>
</gene>